<keyword evidence="2" id="KW-0378">Hydrolase</keyword>
<evidence type="ECO:0000259" key="4">
    <source>
        <dbReference type="SMART" id="SM00642"/>
    </source>
</evidence>
<dbReference type="Gene3D" id="2.60.40.1180">
    <property type="entry name" value="Golgi alpha-mannosidase II"/>
    <property type="match status" value="1"/>
</dbReference>
<dbReference type="AlphaFoldDB" id="A0A975C4E6"/>
<dbReference type="FunFam" id="3.90.400.10:FF:000002">
    <property type="entry name" value="Sucrose isomerase"/>
    <property type="match status" value="1"/>
</dbReference>
<evidence type="ECO:0000313" key="6">
    <source>
        <dbReference type="Proteomes" id="UP000663918"/>
    </source>
</evidence>
<dbReference type="GO" id="GO:0009313">
    <property type="term" value="P:oligosaccharide catabolic process"/>
    <property type="evidence" value="ECO:0007669"/>
    <property type="project" value="TreeGrafter"/>
</dbReference>
<dbReference type="SMART" id="SM00642">
    <property type="entry name" value="Aamy"/>
    <property type="match status" value="1"/>
</dbReference>
<dbReference type="CDD" id="cd11330">
    <property type="entry name" value="AmyAc_OligoGlu"/>
    <property type="match status" value="1"/>
</dbReference>
<dbReference type="InterPro" id="IPR045857">
    <property type="entry name" value="O16G_dom_2"/>
</dbReference>
<reference evidence="5" key="1">
    <citation type="submission" date="2020-09" db="EMBL/GenBank/DDBJ databases">
        <title>Brevundimonas sp. LVF2 isolated from a puddle in Goettingen, Germany.</title>
        <authorList>
            <person name="Friedrich I."/>
            <person name="Klassen A."/>
            <person name="Hannes N."/>
            <person name="Schneider D."/>
            <person name="Hertel R."/>
            <person name="Daniel R."/>
        </authorList>
    </citation>
    <scope>NUCLEOTIDE SEQUENCE</scope>
    <source>
        <strain evidence="5">LVF2</strain>
    </source>
</reference>
<dbReference type="Pfam" id="PF00128">
    <property type="entry name" value="Alpha-amylase"/>
    <property type="match status" value="1"/>
</dbReference>
<feature type="domain" description="Glycosyl hydrolase family 13 catalytic" evidence="4">
    <location>
        <begin position="27"/>
        <end position="412"/>
    </location>
</feature>
<dbReference type="Gene3D" id="3.90.400.10">
    <property type="entry name" value="Oligo-1,6-glucosidase, Domain 2"/>
    <property type="match status" value="1"/>
</dbReference>
<organism evidence="5 6">
    <name type="scientific">Brevundimonas goettingensis</name>
    <dbReference type="NCBI Taxonomy" id="2774190"/>
    <lineage>
        <taxon>Bacteria</taxon>
        <taxon>Pseudomonadati</taxon>
        <taxon>Pseudomonadota</taxon>
        <taxon>Alphaproteobacteria</taxon>
        <taxon>Caulobacterales</taxon>
        <taxon>Caulobacteraceae</taxon>
        <taxon>Brevundimonas</taxon>
    </lineage>
</organism>
<evidence type="ECO:0000256" key="2">
    <source>
        <dbReference type="ARBA" id="ARBA00022801"/>
    </source>
</evidence>
<dbReference type="RefSeq" id="WP_207931549.1">
    <property type="nucleotide sequence ID" value="NZ_CP062222.1"/>
</dbReference>
<gene>
    <name evidence="5" type="ORF">IFJ75_05065</name>
</gene>
<dbReference type="InterPro" id="IPR013780">
    <property type="entry name" value="Glyco_hydro_b"/>
</dbReference>
<keyword evidence="3" id="KW-0326">Glycosidase</keyword>
<sequence>MNVQTLSHPLTSADAATEWWRGAVLYQVYPRSFADTNNDGVGDLPGITAHLDHIASLGVDGVWLSPFFTSPMKDFGYDVSDYTDVDPIFGTLADFDAMVARAHELGLKVIIDQVYSHTSDEHPWFTESRQNRTNPKADWYVWADAKPEGSPPSNWQSVFGGPAWTWDARRRQYYMHNFLKEQPQLNVANPEVQDALIDAMRFWLDRGVDGFRLDAINFAIHDPKLTDNPAFTSNGKRTRPFDFQDKIHNQSQPEIPLFLSRLRALAETYPGDRFLVAEVGGDRANEEMKQYTQGIDRLHSAYGFLYLYSDHLSAELVEQGPAMWPGVDGEGWPSWTFSNHDAPRAISRWAEGRDEKAFAEMAMLLLMSLRGNVFVYQGEELGLPQAHVPFERLVDPEAIANWPETLGRDGARTPIPWKADAVQAGFSTVEPWLPIDPRHYPLAVDVQDADPTSILNLSRELIGLRHRYPALRTGGMHMYPVAGPVLSFERGEGDQALLCVFNLGHSPEAWSIPAGWQVVEAVNTPDPAAGTLPSLAGLLLARA</sequence>
<evidence type="ECO:0000313" key="5">
    <source>
        <dbReference type="EMBL" id="QTC92269.1"/>
    </source>
</evidence>
<proteinExistence type="inferred from homology"/>
<dbReference type="SUPFAM" id="SSF51445">
    <property type="entry name" value="(Trans)glycosidases"/>
    <property type="match status" value="1"/>
</dbReference>
<evidence type="ECO:0000256" key="3">
    <source>
        <dbReference type="ARBA" id="ARBA00023295"/>
    </source>
</evidence>
<dbReference type="PANTHER" id="PTHR10357">
    <property type="entry name" value="ALPHA-AMYLASE FAMILY MEMBER"/>
    <property type="match status" value="1"/>
</dbReference>
<dbReference type="KEGG" id="bgoe:IFJ75_05065"/>
<protein>
    <submittedName>
        <fullName evidence="5">DUF3459 domain-containing protein</fullName>
    </submittedName>
</protein>
<dbReference type="InterPro" id="IPR006047">
    <property type="entry name" value="GH13_cat_dom"/>
</dbReference>
<accession>A0A975C4E6</accession>
<dbReference type="PANTHER" id="PTHR10357:SF179">
    <property type="entry name" value="NEUTRAL AND BASIC AMINO ACID TRANSPORT PROTEIN RBAT"/>
    <property type="match status" value="1"/>
</dbReference>
<name>A0A975C4E6_9CAUL</name>
<dbReference type="InterPro" id="IPR017853">
    <property type="entry name" value="GH"/>
</dbReference>
<dbReference type="Gene3D" id="3.20.20.80">
    <property type="entry name" value="Glycosidases"/>
    <property type="match status" value="2"/>
</dbReference>
<dbReference type="EMBL" id="CP062222">
    <property type="protein sequence ID" value="QTC92269.1"/>
    <property type="molecule type" value="Genomic_DNA"/>
</dbReference>
<comment type="similarity">
    <text evidence="1">Belongs to the glycosyl hydrolase 13 family.</text>
</comment>
<dbReference type="Proteomes" id="UP000663918">
    <property type="component" value="Chromosome"/>
</dbReference>
<evidence type="ECO:0000256" key="1">
    <source>
        <dbReference type="ARBA" id="ARBA00008061"/>
    </source>
</evidence>
<dbReference type="GO" id="GO:0004556">
    <property type="term" value="F:alpha-amylase activity"/>
    <property type="evidence" value="ECO:0007669"/>
    <property type="project" value="TreeGrafter"/>
</dbReference>
<keyword evidence="6" id="KW-1185">Reference proteome</keyword>